<proteinExistence type="predicted"/>
<evidence type="ECO:0000313" key="2">
    <source>
        <dbReference type="Proteomes" id="UP000193986"/>
    </source>
</evidence>
<dbReference type="EMBL" id="MCFC01000031">
    <property type="protein sequence ID" value="ORY28524.1"/>
    <property type="molecule type" value="Genomic_DNA"/>
</dbReference>
<dbReference type="Proteomes" id="UP000193986">
    <property type="component" value="Unassembled WGS sequence"/>
</dbReference>
<keyword evidence="2" id="KW-1185">Reference proteome</keyword>
<accession>A0A1Y2B1A9</accession>
<dbReference type="AlphaFoldDB" id="A0A1Y2B1A9"/>
<comment type="caution">
    <text evidence="1">The sequence shown here is derived from an EMBL/GenBank/DDBJ whole genome shotgun (WGS) entry which is preliminary data.</text>
</comment>
<name>A0A1Y2B1A9_9TREE</name>
<dbReference type="InParanoid" id="A0A1Y2B1A9"/>
<organism evidence="1 2">
    <name type="scientific">Naematelia encephala</name>
    <dbReference type="NCBI Taxonomy" id="71784"/>
    <lineage>
        <taxon>Eukaryota</taxon>
        <taxon>Fungi</taxon>
        <taxon>Dikarya</taxon>
        <taxon>Basidiomycota</taxon>
        <taxon>Agaricomycotina</taxon>
        <taxon>Tremellomycetes</taxon>
        <taxon>Tremellales</taxon>
        <taxon>Naemateliaceae</taxon>
        <taxon>Naematelia</taxon>
    </lineage>
</organism>
<gene>
    <name evidence="1" type="ORF">BCR39DRAFT_535105</name>
</gene>
<reference evidence="1 2" key="1">
    <citation type="submission" date="2016-07" db="EMBL/GenBank/DDBJ databases">
        <title>Pervasive Adenine N6-methylation of Active Genes in Fungi.</title>
        <authorList>
            <consortium name="DOE Joint Genome Institute"/>
            <person name="Mondo S.J."/>
            <person name="Dannebaum R.O."/>
            <person name="Kuo R.C."/>
            <person name="Labutti K."/>
            <person name="Haridas S."/>
            <person name="Kuo A."/>
            <person name="Salamov A."/>
            <person name="Ahrendt S.R."/>
            <person name="Lipzen A."/>
            <person name="Sullivan W."/>
            <person name="Andreopoulos W.B."/>
            <person name="Clum A."/>
            <person name="Lindquist E."/>
            <person name="Daum C."/>
            <person name="Ramamoorthy G.K."/>
            <person name="Gryganskyi A."/>
            <person name="Culley D."/>
            <person name="Magnuson J.K."/>
            <person name="James T.Y."/>
            <person name="O'Malley M.A."/>
            <person name="Stajich J.E."/>
            <person name="Spatafora J.W."/>
            <person name="Visel A."/>
            <person name="Grigoriev I.V."/>
        </authorList>
    </citation>
    <scope>NUCLEOTIDE SEQUENCE [LARGE SCALE GENOMIC DNA]</scope>
    <source>
        <strain evidence="1 2">68-887.2</strain>
    </source>
</reference>
<evidence type="ECO:0000313" key="1">
    <source>
        <dbReference type="EMBL" id="ORY28524.1"/>
    </source>
</evidence>
<sequence>MLLTTVDIATKLLGRRHRILPEHNDRRLVENRCYKRSRYIVLQNRLRRRSMIPIIGSLQLLFVVLAKNRISPIYNLHNYAYLK</sequence>
<protein>
    <submittedName>
        <fullName evidence="1">Uncharacterized protein</fullName>
    </submittedName>
</protein>